<dbReference type="STRING" id="1183438.GKIL_3095"/>
<accession>U5QKB5</accession>
<dbReference type="SUPFAM" id="SSF56281">
    <property type="entry name" value="Metallo-hydrolase/oxidoreductase"/>
    <property type="match status" value="1"/>
</dbReference>
<gene>
    <name evidence="2" type="ORF">GKIL_3095</name>
</gene>
<sequence>MRRRQLLQTGLASCALAAAVPVIAAPVRPKGLQVTWLGHSCFLFSSSEGRLLVDPFRPAGCTAGYRRPEVQADLILLSSRLLDEGALDVVRGNPRVLYQPGVFTVDRFDKLQGVKTLHDRKDGKQFGVNVAWRWRQAGMDIVHLGVIASPLSDEEKILLGKPDLLFVPVGGGLKSFDPALAHEATQQLQPRLVVPTYYRTAAAEQACDLGNVEPFLKYFKSESVKVYTSPVAQFTAAELPRAEDAPGVRVFAYNFAGKAAPLGRERTPVPSSQAERS</sequence>
<dbReference type="Proteomes" id="UP000017396">
    <property type="component" value="Chromosome"/>
</dbReference>
<dbReference type="HOGENOM" id="CLU_070010_3_0_3"/>
<reference evidence="2 3" key="1">
    <citation type="journal article" date="2013" name="PLoS ONE">
        <title>Cultivation and Complete Genome Sequencing of Gloeobacter kilaueensis sp. nov., from a Lava Cave in Kilauea Caldera, Hawai'i.</title>
        <authorList>
            <person name="Saw J.H."/>
            <person name="Schatz M."/>
            <person name="Brown M.V."/>
            <person name="Kunkel D.D."/>
            <person name="Foster J.S."/>
            <person name="Shick H."/>
            <person name="Christensen S."/>
            <person name="Hou S."/>
            <person name="Wan X."/>
            <person name="Donachie S.P."/>
        </authorList>
    </citation>
    <scope>NUCLEOTIDE SEQUENCE [LARGE SCALE GENOMIC DNA]</scope>
    <source>
        <strain evidence="3">JS</strain>
    </source>
</reference>
<evidence type="ECO:0000313" key="3">
    <source>
        <dbReference type="Proteomes" id="UP000017396"/>
    </source>
</evidence>
<feature type="chain" id="PRO_5004663751" evidence="1">
    <location>
        <begin position="25"/>
        <end position="277"/>
    </location>
</feature>
<dbReference type="RefSeq" id="WP_023174595.1">
    <property type="nucleotide sequence ID" value="NC_022600.1"/>
</dbReference>
<feature type="signal peptide" evidence="1">
    <location>
        <begin position="1"/>
        <end position="24"/>
    </location>
</feature>
<evidence type="ECO:0000313" key="2">
    <source>
        <dbReference type="EMBL" id="AGY59341.1"/>
    </source>
</evidence>
<dbReference type="PATRIC" id="fig|1183438.3.peg.3046"/>
<keyword evidence="3" id="KW-1185">Reference proteome</keyword>
<dbReference type="AlphaFoldDB" id="U5QKB5"/>
<dbReference type="eggNOG" id="COG2220">
    <property type="taxonomic scope" value="Bacteria"/>
</dbReference>
<proteinExistence type="predicted"/>
<dbReference type="PANTHER" id="PTHR39189:SF1">
    <property type="entry name" value="UPF0173 METAL-DEPENDENT HYDROLASE YTKL"/>
    <property type="match status" value="1"/>
</dbReference>
<dbReference type="KEGG" id="glj:GKIL_3095"/>
<dbReference type="PANTHER" id="PTHR39189">
    <property type="entry name" value="UPF0173 METAL-DEPENDENT HYDROLASE YTKL"/>
    <property type="match status" value="1"/>
</dbReference>
<dbReference type="Gene3D" id="3.60.15.10">
    <property type="entry name" value="Ribonuclease Z/Hydroxyacylglutathione hydrolase-like"/>
    <property type="match status" value="1"/>
</dbReference>
<dbReference type="OrthoDB" id="9789133at2"/>
<keyword evidence="1" id="KW-0732">Signal</keyword>
<protein>
    <submittedName>
        <fullName evidence="2">Metal-dependent hydrolase</fullName>
    </submittedName>
</protein>
<dbReference type="Pfam" id="PF13483">
    <property type="entry name" value="Lactamase_B_3"/>
    <property type="match status" value="1"/>
</dbReference>
<organism evidence="2 3">
    <name type="scientific">Gloeobacter kilaueensis (strain ATCC BAA-2537 / CCAP 1431/1 / ULC 316 / JS1)</name>
    <dbReference type="NCBI Taxonomy" id="1183438"/>
    <lineage>
        <taxon>Bacteria</taxon>
        <taxon>Bacillati</taxon>
        <taxon>Cyanobacteriota</taxon>
        <taxon>Cyanophyceae</taxon>
        <taxon>Gloeobacterales</taxon>
        <taxon>Gloeobacteraceae</taxon>
        <taxon>Gloeobacter</taxon>
    </lineage>
</organism>
<name>U5QKB5_GLOK1</name>
<keyword evidence="2" id="KW-0378">Hydrolase</keyword>
<dbReference type="EMBL" id="CP003587">
    <property type="protein sequence ID" value="AGY59341.1"/>
    <property type="molecule type" value="Genomic_DNA"/>
</dbReference>
<dbReference type="GO" id="GO:0016787">
    <property type="term" value="F:hydrolase activity"/>
    <property type="evidence" value="ECO:0007669"/>
    <property type="project" value="UniProtKB-KW"/>
</dbReference>
<dbReference type="InterPro" id="IPR036866">
    <property type="entry name" value="RibonucZ/Hydroxyglut_hydro"/>
</dbReference>
<evidence type="ECO:0000256" key="1">
    <source>
        <dbReference type="SAM" id="SignalP"/>
    </source>
</evidence>